<gene>
    <name evidence="22" type="ORF">FM105_08740</name>
</gene>
<dbReference type="InterPro" id="IPR015813">
    <property type="entry name" value="Pyrv/PenolPyrv_kinase-like_dom"/>
</dbReference>
<evidence type="ECO:0000256" key="6">
    <source>
        <dbReference type="ARBA" id="ARBA00012142"/>
    </source>
</evidence>
<evidence type="ECO:0000313" key="22">
    <source>
        <dbReference type="EMBL" id="SLM98330.1"/>
    </source>
</evidence>
<feature type="domain" description="Pyruvate kinase barrel" evidence="20">
    <location>
        <begin position="1"/>
        <end position="323"/>
    </location>
</feature>
<accession>A0A1X6XGT3</accession>
<evidence type="ECO:0000256" key="7">
    <source>
        <dbReference type="ARBA" id="ARBA00018587"/>
    </source>
</evidence>
<comment type="cofactor">
    <cofactor evidence="2">
        <name>K(+)</name>
        <dbReference type="ChEBI" id="CHEBI:29103"/>
    </cofactor>
</comment>
<dbReference type="PRINTS" id="PR01050">
    <property type="entry name" value="PYRUVTKNASE"/>
</dbReference>
<dbReference type="UniPathway" id="UPA00109">
    <property type="reaction ID" value="UER00188"/>
</dbReference>
<evidence type="ECO:0000313" key="23">
    <source>
        <dbReference type="Proteomes" id="UP000196581"/>
    </source>
</evidence>
<dbReference type="GO" id="GO:0000287">
    <property type="term" value="F:magnesium ion binding"/>
    <property type="evidence" value="ECO:0007669"/>
    <property type="project" value="UniProtKB-UniRule"/>
</dbReference>
<sequence length="488" mass="53060">MRHAKIVATLGPAQTSYEDMRALLDEGMNVARFNMSHGSHADHEQRLAWLRQASEDAARPVAVLVDLQGPKIRVGTFADGQKPTLVAGEQFTITTRPVDGTDRIVSTSYAGLPGDVQPGDPLLVDDGRIQLRAREVTETDIITEVEIPGRISDHKGINLPGVAVSVPAMTEKDLEDLRWGLRAGADWVALSFVRGPEDVLDVRRIMDEEGIRVPVMAKLEKPQAVDRLRDIVAAFDGIMVARGDLGVELPLEHVPLVQKRAIEIARRQAKPVIVATQMLESMIEAPRPTRAEASDCANAVLDGADALMLSGESSVGAYWLDSVRTMARIIESTEREGLDRIPSLGSTPHTRGGAITAAAAQIAEQLNIDLLCTFTQSGDSVRRMSRLRQRRPIIAFTPDPRVRNQMELSWGVRSHLVRSVHHTDQMARQVDKVLLSFGEGEDGQLCVIVAGSPPGIVGSTNALRVHVLGDALRGTAAAYRDEVDDEGV</sequence>
<keyword evidence="11 19" id="KW-0418">Kinase</keyword>
<evidence type="ECO:0000256" key="4">
    <source>
        <dbReference type="ARBA" id="ARBA00008663"/>
    </source>
</evidence>
<proteinExistence type="inferred from homology"/>
<evidence type="ECO:0000256" key="12">
    <source>
        <dbReference type="ARBA" id="ARBA00022840"/>
    </source>
</evidence>
<evidence type="ECO:0000256" key="15">
    <source>
        <dbReference type="ARBA" id="ARBA00023152"/>
    </source>
</evidence>
<dbReference type="InterPro" id="IPR015795">
    <property type="entry name" value="Pyrv_Knase_C"/>
</dbReference>
<evidence type="ECO:0000256" key="2">
    <source>
        <dbReference type="ARBA" id="ARBA00001958"/>
    </source>
</evidence>
<comment type="cofactor">
    <cofactor evidence="1">
        <name>Mg(2+)</name>
        <dbReference type="ChEBI" id="CHEBI:18420"/>
    </cofactor>
</comment>
<dbReference type="FunFam" id="2.40.33.10:FF:000001">
    <property type="entry name" value="Pyruvate kinase"/>
    <property type="match status" value="1"/>
</dbReference>
<dbReference type="InterPro" id="IPR040442">
    <property type="entry name" value="Pyrv_kinase-like_dom_sf"/>
</dbReference>
<evidence type="ECO:0000256" key="18">
    <source>
        <dbReference type="NCBIfam" id="TIGR01064"/>
    </source>
</evidence>
<evidence type="ECO:0000256" key="16">
    <source>
        <dbReference type="ARBA" id="ARBA00023317"/>
    </source>
</evidence>
<keyword evidence="13 19" id="KW-0460">Magnesium</keyword>
<evidence type="ECO:0000256" key="11">
    <source>
        <dbReference type="ARBA" id="ARBA00022777"/>
    </source>
</evidence>
<dbReference type="GO" id="GO:0005524">
    <property type="term" value="F:ATP binding"/>
    <property type="evidence" value="ECO:0007669"/>
    <property type="project" value="UniProtKB-KW"/>
</dbReference>
<dbReference type="SUPFAM" id="SSF52935">
    <property type="entry name" value="PK C-terminal domain-like"/>
    <property type="match status" value="1"/>
</dbReference>
<keyword evidence="9" id="KW-0479">Metal-binding</keyword>
<dbReference type="Gene3D" id="3.40.1380.20">
    <property type="entry name" value="Pyruvate kinase, C-terminal domain"/>
    <property type="match status" value="1"/>
</dbReference>
<dbReference type="Pfam" id="PF02887">
    <property type="entry name" value="PK_C"/>
    <property type="match status" value="1"/>
</dbReference>
<protein>
    <recommendedName>
        <fullName evidence="7 18">Pyruvate kinase</fullName>
        <ecNumber evidence="6 18">2.7.1.40</ecNumber>
    </recommendedName>
</protein>
<keyword evidence="15 19" id="KW-0324">Glycolysis</keyword>
<evidence type="ECO:0000259" key="21">
    <source>
        <dbReference type="Pfam" id="PF02887"/>
    </source>
</evidence>
<comment type="subunit">
    <text evidence="5">Homotetramer.</text>
</comment>
<keyword evidence="12" id="KW-0067">ATP-binding</keyword>
<evidence type="ECO:0000256" key="10">
    <source>
        <dbReference type="ARBA" id="ARBA00022741"/>
    </source>
</evidence>
<evidence type="ECO:0000256" key="13">
    <source>
        <dbReference type="ARBA" id="ARBA00022842"/>
    </source>
</evidence>
<dbReference type="NCBIfam" id="NF004978">
    <property type="entry name" value="PRK06354.1"/>
    <property type="match status" value="1"/>
</dbReference>
<dbReference type="InterPro" id="IPR015806">
    <property type="entry name" value="Pyrv_Knase_insert_dom_sf"/>
</dbReference>
<dbReference type="GO" id="GO:0016301">
    <property type="term" value="F:kinase activity"/>
    <property type="evidence" value="ECO:0007669"/>
    <property type="project" value="UniProtKB-KW"/>
</dbReference>
<keyword evidence="23" id="KW-1185">Reference proteome</keyword>
<dbReference type="Pfam" id="PF00224">
    <property type="entry name" value="PK"/>
    <property type="match status" value="1"/>
</dbReference>
<dbReference type="Proteomes" id="UP000196581">
    <property type="component" value="Unassembled WGS sequence"/>
</dbReference>
<name>A0A1X6XGT3_9MICO</name>
<comment type="pathway">
    <text evidence="3 19">Carbohydrate degradation; glycolysis; pyruvate from D-glyceraldehyde 3-phosphate: step 5/5.</text>
</comment>
<dbReference type="AlphaFoldDB" id="A0A1X6XGT3"/>
<dbReference type="RefSeq" id="WP_087007317.1">
    <property type="nucleotide sequence ID" value="NZ_FWFF01000014.1"/>
</dbReference>
<dbReference type="EC" id="2.7.1.40" evidence="6 18"/>
<dbReference type="EMBL" id="FWFF01000014">
    <property type="protein sequence ID" value="SLM98330.1"/>
    <property type="molecule type" value="Genomic_DNA"/>
</dbReference>
<dbReference type="NCBIfam" id="NF004491">
    <property type="entry name" value="PRK05826.1"/>
    <property type="match status" value="1"/>
</dbReference>
<dbReference type="GO" id="GO:0004743">
    <property type="term" value="F:pyruvate kinase activity"/>
    <property type="evidence" value="ECO:0007669"/>
    <property type="project" value="UniProtKB-UniRule"/>
</dbReference>
<dbReference type="NCBIfam" id="TIGR01064">
    <property type="entry name" value="pyruv_kin"/>
    <property type="match status" value="1"/>
</dbReference>
<dbReference type="Gene3D" id="3.20.20.60">
    <property type="entry name" value="Phosphoenolpyruvate-binding domains"/>
    <property type="match status" value="1"/>
</dbReference>
<keyword evidence="10" id="KW-0547">Nucleotide-binding</keyword>
<comment type="catalytic activity">
    <reaction evidence="17 19">
        <text>pyruvate + ATP = phosphoenolpyruvate + ADP + H(+)</text>
        <dbReference type="Rhea" id="RHEA:18157"/>
        <dbReference type="ChEBI" id="CHEBI:15361"/>
        <dbReference type="ChEBI" id="CHEBI:15378"/>
        <dbReference type="ChEBI" id="CHEBI:30616"/>
        <dbReference type="ChEBI" id="CHEBI:58702"/>
        <dbReference type="ChEBI" id="CHEBI:456216"/>
        <dbReference type="EC" id="2.7.1.40"/>
    </reaction>
</comment>
<dbReference type="PROSITE" id="PS00110">
    <property type="entry name" value="PYRUVATE_KINASE"/>
    <property type="match status" value="1"/>
</dbReference>
<dbReference type="InterPro" id="IPR001697">
    <property type="entry name" value="Pyr_Knase"/>
</dbReference>
<dbReference type="GO" id="GO:0030955">
    <property type="term" value="F:potassium ion binding"/>
    <property type="evidence" value="ECO:0007669"/>
    <property type="project" value="UniProtKB-UniRule"/>
</dbReference>
<evidence type="ECO:0000256" key="9">
    <source>
        <dbReference type="ARBA" id="ARBA00022723"/>
    </source>
</evidence>
<dbReference type="NCBIfam" id="NF004886">
    <property type="entry name" value="PRK06247.1"/>
    <property type="match status" value="1"/>
</dbReference>
<evidence type="ECO:0000256" key="17">
    <source>
        <dbReference type="ARBA" id="ARBA00048152"/>
    </source>
</evidence>
<dbReference type="Gene3D" id="2.40.33.10">
    <property type="entry name" value="PK beta-barrel domain-like"/>
    <property type="match status" value="1"/>
</dbReference>
<evidence type="ECO:0000256" key="14">
    <source>
        <dbReference type="ARBA" id="ARBA00022958"/>
    </source>
</evidence>
<dbReference type="InterPro" id="IPR015793">
    <property type="entry name" value="Pyrv_Knase_brl"/>
</dbReference>
<evidence type="ECO:0000256" key="1">
    <source>
        <dbReference type="ARBA" id="ARBA00001946"/>
    </source>
</evidence>
<comment type="similarity">
    <text evidence="4 19">Belongs to the pyruvate kinase family.</text>
</comment>
<keyword evidence="16 22" id="KW-0670">Pyruvate</keyword>
<evidence type="ECO:0000256" key="8">
    <source>
        <dbReference type="ARBA" id="ARBA00022679"/>
    </source>
</evidence>
<evidence type="ECO:0000256" key="19">
    <source>
        <dbReference type="RuleBase" id="RU000504"/>
    </source>
</evidence>
<dbReference type="InterPro" id="IPR036918">
    <property type="entry name" value="Pyrv_Knase_C_sf"/>
</dbReference>
<organism evidence="22 23">
    <name type="scientific">Brevibacterium yomogidense</name>
    <dbReference type="NCBI Taxonomy" id="946573"/>
    <lineage>
        <taxon>Bacteria</taxon>
        <taxon>Bacillati</taxon>
        <taxon>Actinomycetota</taxon>
        <taxon>Actinomycetes</taxon>
        <taxon>Micrococcales</taxon>
        <taxon>Brevibacteriaceae</taxon>
        <taxon>Brevibacterium</taxon>
    </lineage>
</organism>
<reference evidence="23" key="1">
    <citation type="submission" date="2017-02" db="EMBL/GenBank/DDBJ databases">
        <authorList>
            <person name="Dridi B."/>
        </authorList>
    </citation>
    <scope>NUCLEOTIDE SEQUENCE [LARGE SCALE GENOMIC DNA]</scope>
    <source>
        <strain evidence="23">B Co 03.10</strain>
    </source>
</reference>
<dbReference type="InterPro" id="IPR018209">
    <property type="entry name" value="Pyrv_Knase_AS"/>
</dbReference>
<keyword evidence="14" id="KW-0630">Potassium</keyword>
<evidence type="ECO:0000256" key="5">
    <source>
        <dbReference type="ARBA" id="ARBA00011881"/>
    </source>
</evidence>
<dbReference type="SUPFAM" id="SSF51621">
    <property type="entry name" value="Phosphoenolpyruvate/pyruvate domain"/>
    <property type="match status" value="1"/>
</dbReference>
<evidence type="ECO:0000256" key="3">
    <source>
        <dbReference type="ARBA" id="ARBA00004997"/>
    </source>
</evidence>
<dbReference type="FunFam" id="3.40.1380.20:FF:000009">
    <property type="entry name" value="Pyruvate kinase"/>
    <property type="match status" value="1"/>
</dbReference>
<dbReference type="PANTHER" id="PTHR11817">
    <property type="entry name" value="PYRUVATE KINASE"/>
    <property type="match status" value="1"/>
</dbReference>
<evidence type="ECO:0000259" key="20">
    <source>
        <dbReference type="Pfam" id="PF00224"/>
    </source>
</evidence>
<feature type="domain" description="Pyruvate kinase C-terminal" evidence="21">
    <location>
        <begin position="354"/>
        <end position="466"/>
    </location>
</feature>
<dbReference type="SUPFAM" id="SSF50800">
    <property type="entry name" value="PK beta-barrel domain-like"/>
    <property type="match status" value="1"/>
</dbReference>
<dbReference type="InterPro" id="IPR011037">
    <property type="entry name" value="Pyrv_Knase-like_insert_dom_sf"/>
</dbReference>
<keyword evidence="8 19" id="KW-0808">Transferase</keyword>